<feature type="region of interest" description="Disordered" evidence="1">
    <location>
        <begin position="267"/>
        <end position="320"/>
    </location>
</feature>
<evidence type="ECO:0000313" key="3">
    <source>
        <dbReference type="EMBL" id="KAK6955455.1"/>
    </source>
</evidence>
<dbReference type="AlphaFoldDB" id="A0AAX6MS55"/>
<feature type="transmembrane region" description="Helical" evidence="2">
    <location>
        <begin position="140"/>
        <end position="164"/>
    </location>
</feature>
<evidence type="ECO:0000313" key="4">
    <source>
        <dbReference type="Proteomes" id="UP001369815"/>
    </source>
</evidence>
<dbReference type="Proteomes" id="UP001369815">
    <property type="component" value="Unassembled WGS sequence"/>
</dbReference>
<reference evidence="3 4" key="1">
    <citation type="journal article" date="2024" name="Front Chem Biol">
        <title>Unveiling the potential of Daldinia eschscholtzii MFLUCC 19-0629 through bioactivity and bioinformatics studies for enhanced sustainable agriculture production.</title>
        <authorList>
            <person name="Brooks S."/>
            <person name="Weaver J.A."/>
            <person name="Klomchit A."/>
            <person name="Alharthi S.A."/>
            <person name="Onlamun T."/>
            <person name="Nurani R."/>
            <person name="Vong T.K."/>
            <person name="Alberti F."/>
            <person name="Greco C."/>
        </authorList>
    </citation>
    <scope>NUCLEOTIDE SEQUENCE [LARGE SCALE GENOMIC DNA]</scope>
    <source>
        <strain evidence="3">MFLUCC 19-0629</strain>
    </source>
</reference>
<evidence type="ECO:0000256" key="2">
    <source>
        <dbReference type="SAM" id="Phobius"/>
    </source>
</evidence>
<evidence type="ECO:0000256" key="1">
    <source>
        <dbReference type="SAM" id="MobiDB-lite"/>
    </source>
</evidence>
<keyword evidence="4" id="KW-1185">Reference proteome</keyword>
<sequence>MAAKKDSLEITQLPPAAGPGPENSHDVQDNKEEISPDSIDPVIPSRQVLLRHQRVLLAPLTPTPAPTPTLNAMTQSTEKTQVNGRAPAGGRLSMKMERMRDMWTAVKGETIHEKNNTMLTSHVPSLDLKRRVTPQQYPHAWLLFLAIITIAAGAIIAGWCGLAVETMHHLEQMGTSTPAPTIGPPAQPNLEVAGGFDVTEDGLLGLDSAALGMGTDIGAMTSSGVDEQDTVSDLPADLTSTNGLTAKTAVARDLITTVYVTVTAPPETTTSTSASFSSESNGTSTNSILTQGTTPMVSTTTTPISTQSANTTSTSTAEPRIYCPHSERPLIWTPCVDHPTSAASYGVVNPFTTARRALVALWKIIVG</sequence>
<organism evidence="3 4">
    <name type="scientific">Daldinia eschscholtzii</name>
    <dbReference type="NCBI Taxonomy" id="292717"/>
    <lineage>
        <taxon>Eukaryota</taxon>
        <taxon>Fungi</taxon>
        <taxon>Dikarya</taxon>
        <taxon>Ascomycota</taxon>
        <taxon>Pezizomycotina</taxon>
        <taxon>Sordariomycetes</taxon>
        <taxon>Xylariomycetidae</taxon>
        <taxon>Xylariales</taxon>
        <taxon>Hypoxylaceae</taxon>
        <taxon>Daldinia</taxon>
    </lineage>
</organism>
<proteinExistence type="predicted"/>
<comment type="caution">
    <text evidence="3">The sequence shown here is derived from an EMBL/GenBank/DDBJ whole genome shotgun (WGS) entry which is preliminary data.</text>
</comment>
<dbReference type="EMBL" id="JBANMG010000003">
    <property type="protein sequence ID" value="KAK6955455.1"/>
    <property type="molecule type" value="Genomic_DNA"/>
</dbReference>
<feature type="compositionally biased region" description="Low complexity" evidence="1">
    <location>
        <begin position="267"/>
        <end position="317"/>
    </location>
</feature>
<keyword evidence="2" id="KW-0472">Membrane</keyword>
<protein>
    <submittedName>
        <fullName evidence="3">Uncharacterized protein</fullName>
    </submittedName>
</protein>
<feature type="compositionally biased region" description="Basic and acidic residues" evidence="1">
    <location>
        <begin position="23"/>
        <end position="34"/>
    </location>
</feature>
<keyword evidence="2" id="KW-0812">Transmembrane</keyword>
<gene>
    <name evidence="3" type="ORF">Daesc_003093</name>
</gene>
<keyword evidence="2" id="KW-1133">Transmembrane helix</keyword>
<name>A0AAX6MS55_9PEZI</name>
<feature type="region of interest" description="Disordered" evidence="1">
    <location>
        <begin position="1"/>
        <end position="40"/>
    </location>
</feature>
<accession>A0AAX6MS55</accession>